<dbReference type="EMBL" id="LN483167">
    <property type="protein sequence ID" value="CDZ96829.1"/>
    <property type="molecule type" value="Genomic_DNA"/>
</dbReference>
<evidence type="ECO:0000313" key="4">
    <source>
        <dbReference type="EMBL" id="CDZ96829.1"/>
    </source>
</evidence>
<sequence>MLPSQKNKVDLSSLNEEEKKLFQLYGKLPAKKNPLNRMQERKFFDSGDYAMSKAGKATGHIVQVGTAIPKPETIPHSSGGHIPTLSSSPVKESIMASHMEGSPTRHASSSLTNV</sequence>
<organism evidence="4">
    <name type="scientific">Phaffia rhodozyma</name>
    <name type="common">Yeast</name>
    <name type="synonym">Xanthophyllomyces dendrorhous</name>
    <dbReference type="NCBI Taxonomy" id="264483"/>
    <lineage>
        <taxon>Eukaryota</taxon>
        <taxon>Fungi</taxon>
        <taxon>Dikarya</taxon>
        <taxon>Basidiomycota</taxon>
        <taxon>Agaricomycotina</taxon>
        <taxon>Tremellomycetes</taxon>
        <taxon>Cystofilobasidiales</taxon>
        <taxon>Mrakiaceae</taxon>
        <taxon>Phaffia</taxon>
    </lineage>
</organism>
<dbReference type="AlphaFoldDB" id="A0A0F7SHM9"/>
<name>A0A0F7SHM9_PHARH</name>
<feature type="region of interest" description="Disordered" evidence="3">
    <location>
        <begin position="92"/>
        <end position="114"/>
    </location>
</feature>
<dbReference type="GO" id="GO:0004864">
    <property type="term" value="F:protein phosphatase inhibitor activity"/>
    <property type="evidence" value="ECO:0007669"/>
    <property type="project" value="TreeGrafter"/>
</dbReference>
<dbReference type="Pfam" id="PF04667">
    <property type="entry name" value="Endosulfine"/>
    <property type="match status" value="1"/>
</dbReference>
<comment type="similarity">
    <text evidence="1 2">Belongs to the endosulfine family.</text>
</comment>
<comment type="function">
    <text evidence="2">Plays an essential role in initiation of the G0 program by preventing the degradation of specific nutrient-regulated mRNAs via the 5'-3' mRNA decay pathway.</text>
</comment>
<evidence type="ECO:0000256" key="3">
    <source>
        <dbReference type="SAM" id="MobiDB-lite"/>
    </source>
</evidence>
<reference evidence="4" key="1">
    <citation type="submission" date="2014-08" db="EMBL/GenBank/DDBJ databases">
        <authorList>
            <person name="Sharma Rahul"/>
            <person name="Thines Marco"/>
        </authorList>
    </citation>
    <scope>NUCLEOTIDE SEQUENCE</scope>
</reference>
<feature type="compositionally biased region" description="Polar residues" evidence="3">
    <location>
        <begin position="105"/>
        <end position="114"/>
    </location>
</feature>
<dbReference type="InterPro" id="IPR006760">
    <property type="entry name" value="Endosulphine"/>
</dbReference>
<proteinExistence type="inferred from homology"/>
<dbReference type="PANTHER" id="PTHR10358">
    <property type="entry name" value="ENDOSULFINE"/>
    <property type="match status" value="1"/>
</dbReference>
<evidence type="ECO:0000256" key="1">
    <source>
        <dbReference type="ARBA" id="ARBA00010520"/>
    </source>
</evidence>
<dbReference type="GO" id="GO:0005737">
    <property type="term" value="C:cytoplasm"/>
    <property type="evidence" value="ECO:0007669"/>
    <property type="project" value="TreeGrafter"/>
</dbReference>
<dbReference type="PANTHER" id="PTHR10358:SF6">
    <property type="entry name" value="ENDOSULFINE, ISOFORM A"/>
    <property type="match status" value="1"/>
</dbReference>
<protein>
    <recommendedName>
        <fullName evidence="2">mRNA stability protein</fullName>
    </recommendedName>
</protein>
<evidence type="ECO:0000256" key="2">
    <source>
        <dbReference type="RuleBase" id="RU363120"/>
    </source>
</evidence>
<accession>A0A0F7SHM9</accession>